<dbReference type="Proteomes" id="UP000201613">
    <property type="component" value="Unassembled WGS sequence"/>
</dbReference>
<evidence type="ECO:0000256" key="3">
    <source>
        <dbReference type="ARBA" id="ARBA00022651"/>
    </source>
</evidence>
<evidence type="ECO:0000256" key="6">
    <source>
        <dbReference type="ARBA" id="ARBA00023277"/>
    </source>
</evidence>
<evidence type="ECO:0000256" key="5">
    <source>
        <dbReference type="ARBA" id="ARBA00022801"/>
    </source>
</evidence>
<organism evidence="9 10">
    <name type="scientific">Flavimaricola marinus</name>
    <dbReference type="NCBI Taxonomy" id="1819565"/>
    <lineage>
        <taxon>Bacteria</taxon>
        <taxon>Pseudomonadati</taxon>
        <taxon>Pseudomonadota</taxon>
        <taxon>Alphaproteobacteria</taxon>
        <taxon>Rhodobacterales</taxon>
        <taxon>Paracoccaceae</taxon>
        <taxon>Flavimaricola</taxon>
    </lineage>
</organism>
<dbReference type="OrthoDB" id="9805640at2"/>
<evidence type="ECO:0000313" key="9">
    <source>
        <dbReference type="EMBL" id="SMY09263.1"/>
    </source>
</evidence>
<evidence type="ECO:0000313" key="10">
    <source>
        <dbReference type="Proteomes" id="UP000201613"/>
    </source>
</evidence>
<evidence type="ECO:0000256" key="8">
    <source>
        <dbReference type="SAM" id="SignalP"/>
    </source>
</evidence>
<dbReference type="Pfam" id="PF10503">
    <property type="entry name" value="Esterase_PHB"/>
    <property type="match status" value="1"/>
</dbReference>
<dbReference type="InterPro" id="IPR043595">
    <property type="entry name" value="FaeB/C/D"/>
</dbReference>
<dbReference type="PANTHER" id="PTHR38050">
    <property type="match status" value="1"/>
</dbReference>
<dbReference type="Gene3D" id="3.40.50.1820">
    <property type="entry name" value="alpha/beta hydrolase"/>
    <property type="match status" value="1"/>
</dbReference>
<dbReference type="SUPFAM" id="SSF53474">
    <property type="entry name" value="alpha/beta-Hydrolases"/>
    <property type="match status" value="1"/>
</dbReference>
<evidence type="ECO:0000256" key="7">
    <source>
        <dbReference type="ARBA" id="ARBA00023326"/>
    </source>
</evidence>
<dbReference type="InterPro" id="IPR029058">
    <property type="entry name" value="AB_hydrolase_fold"/>
</dbReference>
<dbReference type="PANTHER" id="PTHR38050:SF2">
    <property type="entry name" value="FERULOYL ESTERASE C-RELATED"/>
    <property type="match status" value="1"/>
</dbReference>
<keyword evidence="4 8" id="KW-0732">Signal</keyword>
<keyword evidence="5" id="KW-0378">Hydrolase</keyword>
<keyword evidence="3" id="KW-0858">Xylan degradation</keyword>
<comment type="subcellular location">
    <subcellularLocation>
        <location evidence="1">Secreted</location>
    </subcellularLocation>
</comment>
<gene>
    <name evidence="9" type="ORF">LOM8899_03428</name>
</gene>
<dbReference type="GO" id="GO:0005576">
    <property type="term" value="C:extracellular region"/>
    <property type="evidence" value="ECO:0007669"/>
    <property type="project" value="UniProtKB-SubCell"/>
</dbReference>
<dbReference type="AlphaFoldDB" id="A0A238LI93"/>
<name>A0A238LI93_9RHOB</name>
<sequence length="339" mass="34691">MLFKMTKIRSCAVVLLALGLIATSIPDAAQAQTLRERIQARAAERQAARAAGGSNVSGAESVTITVGGINRQFLVHVPANVAPRPGAVLVFHGGRGTAEGIMETSGMNVASDQGGFLAVYPQAAAEGSRWVSGSGVAAGGPDDVAFVRAMIDTLEQRYNVDPGRVFGTGISSGGVMLHGMACQAPGVLRAIAPVAAHLTEDVRAGCAPSQGTPIMMFSGTADPLMVYNGGQATLAIARNSAPEGASDPVVSAPDTIAFWAARNGCGGASSSELRDASNDGTTVTQISYSCGANRTYLFRVNGGGHAWPGSGTSRRISGPTSQDISATATMVQFFRDYGL</sequence>
<dbReference type="EMBL" id="FXZK01000008">
    <property type="protein sequence ID" value="SMY09263.1"/>
    <property type="molecule type" value="Genomic_DNA"/>
</dbReference>
<keyword evidence="7" id="KW-0624">Polysaccharide degradation</keyword>
<evidence type="ECO:0000256" key="1">
    <source>
        <dbReference type="ARBA" id="ARBA00004613"/>
    </source>
</evidence>
<keyword evidence="2" id="KW-0964">Secreted</keyword>
<evidence type="ECO:0000256" key="4">
    <source>
        <dbReference type="ARBA" id="ARBA00022729"/>
    </source>
</evidence>
<dbReference type="InterPro" id="IPR010126">
    <property type="entry name" value="Esterase_phb"/>
</dbReference>
<dbReference type="GO" id="GO:0030600">
    <property type="term" value="F:feruloyl esterase activity"/>
    <property type="evidence" value="ECO:0007669"/>
    <property type="project" value="InterPro"/>
</dbReference>
<proteinExistence type="predicted"/>
<evidence type="ECO:0000256" key="2">
    <source>
        <dbReference type="ARBA" id="ARBA00022525"/>
    </source>
</evidence>
<accession>A0A238LI93</accession>
<feature type="signal peptide" evidence="8">
    <location>
        <begin position="1"/>
        <end position="31"/>
    </location>
</feature>
<dbReference type="GO" id="GO:0045493">
    <property type="term" value="P:xylan catabolic process"/>
    <property type="evidence" value="ECO:0007669"/>
    <property type="project" value="UniProtKB-KW"/>
</dbReference>
<keyword evidence="10" id="KW-1185">Reference proteome</keyword>
<reference evidence="9 10" key="1">
    <citation type="submission" date="2017-05" db="EMBL/GenBank/DDBJ databases">
        <authorList>
            <person name="Song R."/>
            <person name="Chenine A.L."/>
            <person name="Ruprecht R.M."/>
        </authorList>
    </citation>
    <scope>NUCLEOTIDE SEQUENCE [LARGE SCALE GENOMIC DNA]</scope>
    <source>
        <strain evidence="9 10">CECT 8899</strain>
    </source>
</reference>
<feature type="chain" id="PRO_5011991747" evidence="8">
    <location>
        <begin position="32"/>
        <end position="339"/>
    </location>
</feature>
<keyword evidence="6" id="KW-0119">Carbohydrate metabolism</keyword>
<protein>
    <submittedName>
        <fullName evidence="9">Esterase PHB depolymerase</fullName>
    </submittedName>
</protein>